<name>A0A502EP34_9FLAO</name>
<dbReference type="GO" id="GO:0003700">
    <property type="term" value="F:DNA-binding transcription factor activity"/>
    <property type="evidence" value="ECO:0007669"/>
    <property type="project" value="InterPro"/>
</dbReference>
<dbReference type="InterPro" id="IPR009057">
    <property type="entry name" value="Homeodomain-like_sf"/>
</dbReference>
<feature type="transmembrane region" description="Helical" evidence="4">
    <location>
        <begin position="213"/>
        <end position="231"/>
    </location>
</feature>
<dbReference type="GO" id="GO:0043565">
    <property type="term" value="F:sequence-specific DNA binding"/>
    <property type="evidence" value="ECO:0007669"/>
    <property type="project" value="InterPro"/>
</dbReference>
<feature type="transmembrane region" description="Helical" evidence="4">
    <location>
        <begin position="99"/>
        <end position="119"/>
    </location>
</feature>
<organism evidence="6 7">
    <name type="scientific">Flavobacterium pectinovorum</name>
    <dbReference type="NCBI Taxonomy" id="29533"/>
    <lineage>
        <taxon>Bacteria</taxon>
        <taxon>Pseudomonadati</taxon>
        <taxon>Bacteroidota</taxon>
        <taxon>Flavobacteriia</taxon>
        <taxon>Flavobacteriales</taxon>
        <taxon>Flavobacteriaceae</taxon>
        <taxon>Flavobacterium</taxon>
    </lineage>
</organism>
<feature type="transmembrane region" description="Helical" evidence="4">
    <location>
        <begin position="72"/>
        <end position="93"/>
    </location>
</feature>
<dbReference type="Proteomes" id="UP000319700">
    <property type="component" value="Unassembled WGS sequence"/>
</dbReference>
<dbReference type="Pfam" id="PF12833">
    <property type="entry name" value="HTH_18"/>
    <property type="match status" value="1"/>
</dbReference>
<feature type="transmembrane region" description="Helical" evidence="4">
    <location>
        <begin position="7"/>
        <end position="27"/>
    </location>
</feature>
<dbReference type="EMBL" id="RCZH01000009">
    <property type="protein sequence ID" value="TPG38802.1"/>
    <property type="molecule type" value="Genomic_DNA"/>
</dbReference>
<evidence type="ECO:0000259" key="5">
    <source>
        <dbReference type="PROSITE" id="PS01124"/>
    </source>
</evidence>
<keyword evidence="2" id="KW-0238">DNA-binding</keyword>
<dbReference type="InterPro" id="IPR018062">
    <property type="entry name" value="HTH_AraC-typ_CS"/>
</dbReference>
<evidence type="ECO:0000313" key="6">
    <source>
        <dbReference type="EMBL" id="TPG38802.1"/>
    </source>
</evidence>
<keyword evidence="3" id="KW-0804">Transcription</keyword>
<gene>
    <name evidence="6" type="ORF">EAH81_15090</name>
</gene>
<protein>
    <submittedName>
        <fullName evidence="6">AraC family transcriptional regulator</fullName>
    </submittedName>
</protein>
<dbReference type="SMART" id="SM00342">
    <property type="entry name" value="HTH_ARAC"/>
    <property type="match status" value="1"/>
</dbReference>
<feature type="domain" description="HTH araC/xylS-type" evidence="5">
    <location>
        <begin position="272"/>
        <end position="379"/>
    </location>
</feature>
<dbReference type="InterPro" id="IPR020449">
    <property type="entry name" value="Tscrpt_reg_AraC-type_HTH"/>
</dbReference>
<accession>A0A502EP34</accession>
<keyword evidence="1" id="KW-0805">Transcription regulation</keyword>
<dbReference type="PROSITE" id="PS00041">
    <property type="entry name" value="HTH_ARAC_FAMILY_1"/>
    <property type="match status" value="1"/>
</dbReference>
<dbReference type="PANTHER" id="PTHR43280">
    <property type="entry name" value="ARAC-FAMILY TRANSCRIPTIONAL REGULATOR"/>
    <property type="match status" value="1"/>
</dbReference>
<evidence type="ECO:0000313" key="7">
    <source>
        <dbReference type="Proteomes" id="UP000319700"/>
    </source>
</evidence>
<proteinExistence type="predicted"/>
<evidence type="ECO:0000256" key="4">
    <source>
        <dbReference type="SAM" id="Phobius"/>
    </source>
</evidence>
<keyword evidence="4" id="KW-0812">Transmembrane</keyword>
<feature type="transmembrane region" description="Helical" evidence="4">
    <location>
        <begin position="140"/>
        <end position="161"/>
    </location>
</feature>
<dbReference type="PANTHER" id="PTHR43280:SF29">
    <property type="entry name" value="ARAC-FAMILY TRANSCRIPTIONAL REGULATOR"/>
    <property type="match status" value="1"/>
</dbReference>
<comment type="caution">
    <text evidence="6">The sequence shown here is derived from an EMBL/GenBank/DDBJ whole genome shotgun (WGS) entry which is preliminary data.</text>
</comment>
<keyword evidence="7" id="KW-1185">Reference proteome</keyword>
<evidence type="ECO:0000256" key="3">
    <source>
        <dbReference type="ARBA" id="ARBA00023163"/>
    </source>
</evidence>
<keyword evidence="4" id="KW-1133">Transmembrane helix</keyword>
<feature type="transmembrane region" description="Helical" evidence="4">
    <location>
        <begin position="39"/>
        <end position="60"/>
    </location>
</feature>
<dbReference type="PROSITE" id="PS01124">
    <property type="entry name" value="HTH_ARAC_FAMILY_2"/>
    <property type="match status" value="1"/>
</dbReference>
<dbReference type="AlphaFoldDB" id="A0A502EP34"/>
<evidence type="ECO:0000256" key="1">
    <source>
        <dbReference type="ARBA" id="ARBA00023015"/>
    </source>
</evidence>
<sequence length="380" mass="44089">MNVKIDLLIIVTVVSLFISLFLAFFLFSVKTKHKTSNYLFAAFLILCAIDTSQTLFNLIIDKPSNFGMLRGLFAFLQIPVFYLYVLSVCYSDFKLKPKHLLHLLPFVIANAILIPRFYAVDDTSKINFIKGYQKMIEIQFNHILIHVQLIVYIIAVFMVLRKAKKLYLENCAGTSISSYNWLFQFTVVLTILYSGALLKNIFKFSDYPYISEWIKIGLLVFQLLIVCWYLFKALNNPGLFRSIDSKLKLVSDIVLEEKNKEQLAVSEKEYNEELLKLQHYMVEEKPFLNPSLTIQDVSATIEIPVRDLSLLINHKLEQHFYDFVNTYRIEEAMEILKDTTKSKMTVLEILYEVGFNSKSSFNTAFKKHTGDTPTVYRKSA</sequence>
<dbReference type="InterPro" id="IPR018060">
    <property type="entry name" value="HTH_AraC"/>
</dbReference>
<dbReference type="SUPFAM" id="SSF46689">
    <property type="entry name" value="Homeodomain-like"/>
    <property type="match status" value="1"/>
</dbReference>
<dbReference type="Gene3D" id="1.10.10.60">
    <property type="entry name" value="Homeodomain-like"/>
    <property type="match status" value="1"/>
</dbReference>
<feature type="transmembrane region" description="Helical" evidence="4">
    <location>
        <begin position="181"/>
        <end position="201"/>
    </location>
</feature>
<dbReference type="OrthoDB" id="9779074at2"/>
<evidence type="ECO:0000256" key="2">
    <source>
        <dbReference type="ARBA" id="ARBA00023125"/>
    </source>
</evidence>
<reference evidence="6 7" key="1">
    <citation type="journal article" date="2019" name="Environ. Microbiol.">
        <title>Species interactions and distinct microbial communities in high Arctic permafrost affected cryosols are associated with the CH4 and CO2 gas fluxes.</title>
        <authorList>
            <person name="Altshuler I."/>
            <person name="Hamel J."/>
            <person name="Turney S."/>
            <person name="Magnuson E."/>
            <person name="Levesque R."/>
            <person name="Greer C."/>
            <person name="Whyte L.G."/>
        </authorList>
    </citation>
    <scope>NUCLEOTIDE SEQUENCE [LARGE SCALE GENOMIC DNA]</scope>
    <source>
        <strain evidence="6 7">42</strain>
    </source>
</reference>
<keyword evidence="4" id="KW-0472">Membrane</keyword>
<dbReference type="PRINTS" id="PR00032">
    <property type="entry name" value="HTHARAC"/>
</dbReference>